<dbReference type="OrthoDB" id="10609342at2759"/>
<dbReference type="InParanoid" id="A0A5J5EHG6"/>
<sequence>MFITALGRYETEARTLLVTRGSFHAQLLGGLASSIRSALKVYDPVGTTHLSISMLPHSAPGGEARKDHGAGSETATSSSSSSSSPPVSASYRLPPPANTRKRKPTASAPVPLPLPSVSSKKPRRTRHDTQASPSNTHSSEFAPYPVFRSKSFTSRFENPNLTPLFIPPPSVKLGALEVDPRRQKMCVADVATPRTADLKLPSLGRTCQDGVLPGFHEVLNSAIEWRLIRWDVAASGRKSVALSPRSVG</sequence>
<organism evidence="2 3">
    <name type="scientific">Sphaerosporella brunnea</name>
    <dbReference type="NCBI Taxonomy" id="1250544"/>
    <lineage>
        <taxon>Eukaryota</taxon>
        <taxon>Fungi</taxon>
        <taxon>Dikarya</taxon>
        <taxon>Ascomycota</taxon>
        <taxon>Pezizomycotina</taxon>
        <taxon>Pezizomycetes</taxon>
        <taxon>Pezizales</taxon>
        <taxon>Pyronemataceae</taxon>
        <taxon>Sphaerosporella</taxon>
    </lineage>
</organism>
<dbReference type="AlphaFoldDB" id="A0A5J5EHG6"/>
<feature type="region of interest" description="Disordered" evidence="1">
    <location>
        <begin position="53"/>
        <end position="142"/>
    </location>
</feature>
<keyword evidence="3" id="KW-1185">Reference proteome</keyword>
<gene>
    <name evidence="2" type="ORF">FN846DRAFT_974052</name>
</gene>
<evidence type="ECO:0000256" key="1">
    <source>
        <dbReference type="SAM" id="MobiDB-lite"/>
    </source>
</evidence>
<feature type="compositionally biased region" description="Polar residues" evidence="1">
    <location>
        <begin position="130"/>
        <end position="139"/>
    </location>
</feature>
<name>A0A5J5EHG6_9PEZI</name>
<proteinExistence type="predicted"/>
<evidence type="ECO:0000313" key="2">
    <source>
        <dbReference type="EMBL" id="KAA8894419.1"/>
    </source>
</evidence>
<comment type="caution">
    <text evidence="2">The sequence shown here is derived from an EMBL/GenBank/DDBJ whole genome shotgun (WGS) entry which is preliminary data.</text>
</comment>
<dbReference type="EMBL" id="VXIS01000341">
    <property type="protein sequence ID" value="KAA8894419.1"/>
    <property type="molecule type" value="Genomic_DNA"/>
</dbReference>
<feature type="compositionally biased region" description="Low complexity" evidence="1">
    <location>
        <begin position="72"/>
        <end position="90"/>
    </location>
</feature>
<protein>
    <submittedName>
        <fullName evidence="2">Uncharacterized protein</fullName>
    </submittedName>
</protein>
<dbReference type="Proteomes" id="UP000326924">
    <property type="component" value="Unassembled WGS sequence"/>
</dbReference>
<evidence type="ECO:0000313" key="3">
    <source>
        <dbReference type="Proteomes" id="UP000326924"/>
    </source>
</evidence>
<accession>A0A5J5EHG6</accession>
<reference evidence="2 3" key="1">
    <citation type="submission" date="2019-09" db="EMBL/GenBank/DDBJ databases">
        <title>Draft genome of the ectomycorrhizal ascomycete Sphaerosporella brunnea.</title>
        <authorList>
            <consortium name="DOE Joint Genome Institute"/>
            <person name="Benucci G.M."/>
            <person name="Marozzi G."/>
            <person name="Antonielli L."/>
            <person name="Sanchez S."/>
            <person name="Marco P."/>
            <person name="Wang X."/>
            <person name="Falini L.B."/>
            <person name="Barry K."/>
            <person name="Haridas S."/>
            <person name="Lipzen A."/>
            <person name="Labutti K."/>
            <person name="Grigoriev I.V."/>
            <person name="Murat C."/>
            <person name="Martin F."/>
            <person name="Albertini E."/>
            <person name="Donnini D."/>
            <person name="Bonito G."/>
        </authorList>
    </citation>
    <scope>NUCLEOTIDE SEQUENCE [LARGE SCALE GENOMIC DNA]</scope>
    <source>
        <strain evidence="2 3">Sb_GMNB300</strain>
    </source>
</reference>